<feature type="compositionally biased region" description="Low complexity" evidence="6">
    <location>
        <begin position="30"/>
        <end position="44"/>
    </location>
</feature>
<gene>
    <name evidence="9" type="ORF">CANINC_002515</name>
</gene>
<dbReference type="PANTHER" id="PTHR19302">
    <property type="entry name" value="GAMMA TUBULIN COMPLEX PROTEIN"/>
    <property type="match status" value="1"/>
</dbReference>
<dbReference type="EMBL" id="SELW01000405">
    <property type="protein sequence ID" value="TID28338.1"/>
    <property type="molecule type" value="Genomic_DNA"/>
</dbReference>
<dbReference type="InterPro" id="IPR040457">
    <property type="entry name" value="GCP_C"/>
</dbReference>
<evidence type="ECO:0000259" key="8">
    <source>
        <dbReference type="Pfam" id="PF17681"/>
    </source>
</evidence>
<protein>
    <recommendedName>
        <fullName evidence="5">Spindle pole body component</fullName>
    </recommendedName>
</protein>
<dbReference type="InterPro" id="IPR042241">
    <property type="entry name" value="GCP_C_sf"/>
</dbReference>
<dbReference type="InterPro" id="IPR007259">
    <property type="entry name" value="GCP"/>
</dbReference>
<evidence type="ECO:0000256" key="3">
    <source>
        <dbReference type="ARBA" id="ARBA00022701"/>
    </source>
</evidence>
<dbReference type="GO" id="GO:0031122">
    <property type="term" value="P:cytoplasmic microtubule organization"/>
    <property type="evidence" value="ECO:0007669"/>
    <property type="project" value="TreeGrafter"/>
</dbReference>
<dbReference type="GO" id="GO:0051011">
    <property type="term" value="F:microtubule minus-end binding"/>
    <property type="evidence" value="ECO:0007669"/>
    <property type="project" value="TreeGrafter"/>
</dbReference>
<dbReference type="GO" id="GO:0051225">
    <property type="term" value="P:spindle assembly"/>
    <property type="evidence" value="ECO:0007669"/>
    <property type="project" value="TreeGrafter"/>
</dbReference>
<comment type="subcellular location">
    <subcellularLocation>
        <location evidence="5">Cytoplasm</location>
        <location evidence="5">Cytoskeleton</location>
        <location evidence="5">Microtubule organizing center</location>
    </subcellularLocation>
</comment>
<name>A0A4V4NFP5_9ASCO</name>
<dbReference type="InterPro" id="IPR041470">
    <property type="entry name" value="GCP_N"/>
</dbReference>
<dbReference type="GO" id="GO:0043015">
    <property type="term" value="F:gamma-tubulin binding"/>
    <property type="evidence" value="ECO:0007669"/>
    <property type="project" value="InterPro"/>
</dbReference>
<feature type="domain" description="Gamma tubulin complex component C-terminal" evidence="7">
    <location>
        <begin position="333"/>
        <end position="644"/>
    </location>
</feature>
<dbReference type="GO" id="GO:0000922">
    <property type="term" value="C:spindle pole"/>
    <property type="evidence" value="ECO:0007669"/>
    <property type="project" value="InterPro"/>
</dbReference>
<dbReference type="GO" id="GO:0000930">
    <property type="term" value="C:gamma-tubulin complex"/>
    <property type="evidence" value="ECO:0007669"/>
    <property type="project" value="TreeGrafter"/>
</dbReference>
<evidence type="ECO:0000259" key="7">
    <source>
        <dbReference type="Pfam" id="PF04130"/>
    </source>
</evidence>
<feature type="domain" description="Gamma tubulin complex component protein N-terminal" evidence="8">
    <location>
        <begin position="80"/>
        <end position="323"/>
    </location>
</feature>
<evidence type="ECO:0000256" key="4">
    <source>
        <dbReference type="ARBA" id="ARBA00023212"/>
    </source>
</evidence>
<dbReference type="PANTHER" id="PTHR19302:SF33">
    <property type="entry name" value="GAMMA-TUBULIN COMPLEX COMPONENT 5"/>
    <property type="match status" value="1"/>
</dbReference>
<dbReference type="Pfam" id="PF04130">
    <property type="entry name" value="GCP_C_terminal"/>
    <property type="match status" value="1"/>
</dbReference>
<dbReference type="Proteomes" id="UP000307173">
    <property type="component" value="Unassembled WGS sequence"/>
</dbReference>
<dbReference type="OrthoDB" id="5860513at2759"/>
<keyword evidence="4 5" id="KW-0206">Cytoskeleton</keyword>
<evidence type="ECO:0000313" key="10">
    <source>
        <dbReference type="Proteomes" id="UP000307173"/>
    </source>
</evidence>
<dbReference type="GO" id="GO:0051321">
    <property type="term" value="P:meiotic cell cycle"/>
    <property type="evidence" value="ECO:0007669"/>
    <property type="project" value="TreeGrafter"/>
</dbReference>
<dbReference type="AlphaFoldDB" id="A0A4V4NFP5"/>
<evidence type="ECO:0000256" key="5">
    <source>
        <dbReference type="RuleBase" id="RU363050"/>
    </source>
</evidence>
<dbReference type="GO" id="GO:0005816">
    <property type="term" value="C:spindle pole body"/>
    <property type="evidence" value="ECO:0007669"/>
    <property type="project" value="UniProtKB-ARBA"/>
</dbReference>
<dbReference type="Gene3D" id="1.20.120.1900">
    <property type="entry name" value="Gamma-tubulin complex, C-terminal domain"/>
    <property type="match status" value="1"/>
</dbReference>
<dbReference type="Pfam" id="PF17681">
    <property type="entry name" value="GCP_N_terminal"/>
    <property type="match status" value="1"/>
</dbReference>
<evidence type="ECO:0000256" key="1">
    <source>
        <dbReference type="ARBA" id="ARBA00010337"/>
    </source>
</evidence>
<dbReference type="GO" id="GO:0000278">
    <property type="term" value="P:mitotic cell cycle"/>
    <property type="evidence" value="ECO:0007669"/>
    <property type="project" value="TreeGrafter"/>
</dbReference>
<reference evidence="9 10" key="1">
    <citation type="journal article" date="2019" name="Front. Genet.">
        <title>Whole-Genome Sequencing of the Opportunistic Yeast Pathogen Candida inconspicua Uncovers Its Hybrid Origin.</title>
        <authorList>
            <person name="Mixao V."/>
            <person name="Hansen A.P."/>
            <person name="Saus E."/>
            <person name="Boekhout T."/>
            <person name="Lass-Florl C."/>
            <person name="Gabaldon T."/>
        </authorList>
    </citation>
    <scope>NUCLEOTIDE SEQUENCE [LARGE SCALE GENOMIC DNA]</scope>
    <source>
        <strain evidence="9 10">CBS 180</strain>
    </source>
</reference>
<accession>A0A4V4NFP5</accession>
<proteinExistence type="inferred from homology"/>
<dbReference type="GO" id="GO:0005874">
    <property type="term" value="C:microtubule"/>
    <property type="evidence" value="ECO:0007669"/>
    <property type="project" value="UniProtKB-KW"/>
</dbReference>
<evidence type="ECO:0000256" key="2">
    <source>
        <dbReference type="ARBA" id="ARBA00022490"/>
    </source>
</evidence>
<evidence type="ECO:0000313" key="9">
    <source>
        <dbReference type="EMBL" id="TID28338.1"/>
    </source>
</evidence>
<keyword evidence="2 5" id="KW-0963">Cytoplasm</keyword>
<keyword evidence="10" id="KW-1185">Reference proteome</keyword>
<organism evidence="9 10">
    <name type="scientific">Pichia inconspicua</name>
    <dbReference type="NCBI Taxonomy" id="52247"/>
    <lineage>
        <taxon>Eukaryota</taxon>
        <taxon>Fungi</taxon>
        <taxon>Dikarya</taxon>
        <taxon>Ascomycota</taxon>
        <taxon>Saccharomycotina</taxon>
        <taxon>Pichiomycetes</taxon>
        <taxon>Pichiales</taxon>
        <taxon>Pichiaceae</taxon>
        <taxon>Pichia</taxon>
    </lineage>
</organism>
<comment type="caution">
    <text evidence="9">The sequence shown here is derived from an EMBL/GenBank/DDBJ whole genome shotgun (WGS) entry which is preliminary data.</text>
</comment>
<dbReference type="STRING" id="52247.A0A4V4NFP5"/>
<evidence type="ECO:0000256" key="6">
    <source>
        <dbReference type="SAM" id="MobiDB-lite"/>
    </source>
</evidence>
<feature type="region of interest" description="Disordered" evidence="6">
    <location>
        <begin position="30"/>
        <end position="75"/>
    </location>
</feature>
<feature type="compositionally biased region" description="Low complexity" evidence="6">
    <location>
        <begin position="62"/>
        <end position="75"/>
    </location>
</feature>
<dbReference type="GO" id="GO:0007020">
    <property type="term" value="P:microtubule nucleation"/>
    <property type="evidence" value="ECO:0007669"/>
    <property type="project" value="InterPro"/>
</dbReference>
<comment type="similarity">
    <text evidence="1 5">Belongs to the TUBGCP family.</text>
</comment>
<sequence>MEHTLVQDLRYTFLGADTPSLVFELPSALPTTTSSLPNNNNNNTKGRNKDNAKGELSTSHHAPAPKTSSIPTPATPATQNITIHLRCDTTSLSNGQLDFIAEFSTLALIAKKLLLSADQLNTSCATETAFYTCVRQTVIDFHAFINNLYIDSNNQIDSFLSLQNNLIDWNSRLKHIYWLHLNLKISSPSQFLSLLYNSSLYSDPIINSISNSYLDIVSAPYIEIAKNWFLLGQLSNISKIENFYIFQDSIYFQQNIQNIPSFIDSNIANYLFHSGYSIYYLKNFLNDHKWCDSLYRNNLNVSILDEQNVSKIHNTIQSRLNTLIIPDFLSEVSHLHDILLLKSGDFINNIIVNSKNILSKNPSSVWGNQLITIVQDSIESSSLIHNWTINDYSRIDARLLNLKLNSTNLSAWDYFTLDFKLKPQIDYLIDKDYKEYLKIFNFLFKFLKIKSNLDTIWKKSSIINRFDLNIEKIKKFKRKFDLMKLQFISFINSIFSFIENNILSLNFNNFIDSLNFTNSNSNSNKIINNKLIINSSNNYPNLQRLIQLHKNFIFSVSNSILFSNQINQSLYSLILIIENFTILNNEFLNLISNFNQSSNLEKINSLFKKLSTEIVINFEIKMIEFIKLLKLSNDQNLINLSILLEN</sequence>
<keyword evidence="3 5" id="KW-0493">Microtubule</keyword>